<feature type="transmembrane region" description="Helical" evidence="4">
    <location>
        <begin position="174"/>
        <end position="199"/>
    </location>
</feature>
<evidence type="ECO:0000313" key="6">
    <source>
        <dbReference type="EMBL" id="KAH7376411.1"/>
    </source>
</evidence>
<proteinExistence type="predicted"/>
<dbReference type="GO" id="GO:0005886">
    <property type="term" value="C:plasma membrane"/>
    <property type="evidence" value="ECO:0007669"/>
    <property type="project" value="UniProtKB-SubCell"/>
</dbReference>
<sequence length="1013" mass="110064">MSSSVDDAIGHTPDRGPAVFAVTLATLVLASVFVFARLFCRYFIVKNLTWDDKIMILAWLFTFGLCFTICFGTTQGLGMYDADIPAHNENALRRCEYVFSILYNPALMATKTSILVFYLRLSKNTQKVLRFASWVTLIIVNLAGTVLTLINIFQCRPVQAAWEPWEDNGTCVPLLIEFICTAPINIITNLAIVALPIPVLTGMRLPPRQKYILVFTFSLGIFVTVVDVVRIYYLQQAVSSIPSGVQTDAKFGGTPNFAWNSALSFMWSAVEVNVGMTCACIPTLKPLIIKILPAMIIDPDGTRHSMSSAKDDSLDSPSRNRNGSDGIVSPATPDFPQNVQQPAPIHRNSDGNGDDDDDEGGGPGGITAMEFLTTPGMAAPGNGSDGAPLQGVRTAHTVSTMGTSGTTARENTIYFGFVNMKRPKSMLKCNGADSFRYCLIVTVLFLLWGISYGLLNTLNNVVAAVSGMSTPETLGLTSAYFGGGYFFGPLLVGEWILRRDEHHRVQRKKDSDAFRSVGGFKATFIVGLCFYGVGTIIFWPSAVMKSWGGFLLSNFVVGFGLSILETGANAFLILCGPPQYGETRLCLAQAVQGVGTVLSATLAQKVFFTEIAVDGYTSSLTLLNVQWTYLAITLFCVALALFFYYMPLPEVGDSELEEAAQRLPVDTKKRTGFFGLQLRTVSLILAVMAQWTYVACQESNSIFFRQLLISILPYHDDSGAGAANGETNPGDDSNRPPGLAVHIPDYGLVALTGFTLSRFLVAYLTYLAVKKPRFPRPRTLLGISVALSFVFALLVVVIRPRNPNLVAVPVILFYFAEGPCWPLIFAIGLRGQGRRTKRAAAFITMGGSGAAFFPFVMWAIVRHGGTVQLAFVVIVALCVFTFAYPLFLEVSRDARKMTDPRHRIILSGGSRVASRSGASGPSAGGALDMMALEREMEEQNRAARRSTADSVRQKGVRFADALGAHLKLKRSNGDRTTVTVTPPRVEHSEGSEAGDGQESPAEMLQRRAGTAPL</sequence>
<dbReference type="PANTHER" id="PTHR43702">
    <property type="entry name" value="L-FUCOSE-PROTON SYMPORTER"/>
    <property type="match status" value="1"/>
</dbReference>
<feature type="transmembrane region" description="Helical" evidence="4">
    <location>
        <begin position="867"/>
        <end position="887"/>
    </location>
</feature>
<feature type="domain" description="Rhodopsin" evidence="5">
    <location>
        <begin position="36"/>
        <end position="289"/>
    </location>
</feature>
<comment type="subcellular location">
    <subcellularLocation>
        <location evidence="1">Cell inner membrane</location>
        <topology evidence="1">Multi-pass membrane protein</topology>
    </subcellularLocation>
</comment>
<dbReference type="Gene3D" id="1.20.1250.20">
    <property type="entry name" value="MFS general substrate transporter like domains"/>
    <property type="match status" value="2"/>
</dbReference>
<feature type="region of interest" description="Disordered" evidence="3">
    <location>
        <begin position="970"/>
        <end position="1013"/>
    </location>
</feature>
<feature type="transmembrane region" description="Helical" evidence="4">
    <location>
        <begin position="780"/>
        <end position="799"/>
    </location>
</feature>
<dbReference type="InterPro" id="IPR036259">
    <property type="entry name" value="MFS_trans_sf"/>
</dbReference>
<evidence type="ECO:0000313" key="7">
    <source>
        <dbReference type="Proteomes" id="UP000813385"/>
    </source>
</evidence>
<evidence type="ECO:0000256" key="2">
    <source>
        <dbReference type="ARBA" id="ARBA00022475"/>
    </source>
</evidence>
<feature type="transmembrane region" description="Helical" evidence="4">
    <location>
        <begin position="131"/>
        <end position="154"/>
    </location>
</feature>
<feature type="transmembrane region" description="Helical" evidence="4">
    <location>
        <begin position="211"/>
        <end position="233"/>
    </location>
</feature>
<evidence type="ECO:0000256" key="4">
    <source>
        <dbReference type="SAM" id="Phobius"/>
    </source>
</evidence>
<dbReference type="OrthoDB" id="546893at2759"/>
<feature type="transmembrane region" description="Helical" evidence="4">
    <location>
        <begin position="551"/>
        <end position="574"/>
    </location>
</feature>
<feature type="transmembrane region" description="Helical" evidence="4">
    <location>
        <begin position="839"/>
        <end position="861"/>
    </location>
</feature>
<feature type="transmembrane region" description="Helical" evidence="4">
    <location>
        <begin position="56"/>
        <end position="77"/>
    </location>
</feature>
<dbReference type="SUPFAM" id="SSF103473">
    <property type="entry name" value="MFS general substrate transporter"/>
    <property type="match status" value="1"/>
</dbReference>
<gene>
    <name evidence="6" type="ORF">B0T11DRAFT_20684</name>
</gene>
<feature type="transmembrane region" description="Helical" evidence="4">
    <location>
        <begin position="20"/>
        <end position="44"/>
    </location>
</feature>
<keyword evidence="4" id="KW-0812">Transmembrane</keyword>
<dbReference type="PANTHER" id="PTHR43702:SF13">
    <property type="entry name" value="MONOSACCHARIDE TRANSPORTER, PUTATIVE (AFU_ORTHOLOGUE AFUA_4G06630)-RELATED"/>
    <property type="match status" value="1"/>
</dbReference>
<evidence type="ECO:0000256" key="1">
    <source>
        <dbReference type="ARBA" id="ARBA00004429"/>
    </source>
</evidence>
<feature type="transmembrane region" description="Helical" evidence="4">
    <location>
        <begin position="97"/>
        <end position="119"/>
    </location>
</feature>
<feature type="transmembrane region" description="Helical" evidence="4">
    <location>
        <begin position="672"/>
        <end position="693"/>
    </location>
</feature>
<dbReference type="InterPro" id="IPR049326">
    <property type="entry name" value="Rhodopsin_dom_fungi"/>
</dbReference>
<dbReference type="InterPro" id="IPR050375">
    <property type="entry name" value="MFS_TsgA-like"/>
</dbReference>
<comment type="caution">
    <text evidence="6">The sequence shown here is derived from an EMBL/GenBank/DDBJ whole genome shotgun (WGS) entry which is preliminary data.</text>
</comment>
<evidence type="ECO:0000256" key="3">
    <source>
        <dbReference type="SAM" id="MobiDB-lite"/>
    </source>
</evidence>
<feature type="transmembrane region" description="Helical" evidence="4">
    <location>
        <begin position="434"/>
        <end position="455"/>
    </location>
</feature>
<organism evidence="6 7">
    <name type="scientific">Plectosphaerella cucumerina</name>
    <dbReference type="NCBI Taxonomy" id="40658"/>
    <lineage>
        <taxon>Eukaryota</taxon>
        <taxon>Fungi</taxon>
        <taxon>Dikarya</taxon>
        <taxon>Ascomycota</taxon>
        <taxon>Pezizomycotina</taxon>
        <taxon>Sordariomycetes</taxon>
        <taxon>Hypocreomycetidae</taxon>
        <taxon>Glomerellales</taxon>
        <taxon>Plectosphaerellaceae</taxon>
        <taxon>Plectosphaerella</taxon>
    </lineage>
</organism>
<dbReference type="EMBL" id="JAGPXD010000001">
    <property type="protein sequence ID" value="KAH7376411.1"/>
    <property type="molecule type" value="Genomic_DNA"/>
</dbReference>
<name>A0A8K0X8Y1_9PEZI</name>
<feature type="transmembrane region" description="Helical" evidence="4">
    <location>
        <begin position="746"/>
        <end position="768"/>
    </location>
</feature>
<feature type="transmembrane region" description="Helical" evidence="4">
    <location>
        <begin position="518"/>
        <end position="539"/>
    </location>
</feature>
<keyword evidence="7" id="KW-1185">Reference proteome</keyword>
<feature type="transmembrane region" description="Helical" evidence="4">
    <location>
        <begin position="586"/>
        <end position="607"/>
    </location>
</feature>
<protein>
    <submittedName>
        <fullName evidence="6">Fucose permease</fullName>
    </submittedName>
</protein>
<dbReference type="Pfam" id="PF20684">
    <property type="entry name" value="Fung_rhodopsin"/>
    <property type="match status" value="1"/>
</dbReference>
<feature type="transmembrane region" description="Helical" evidence="4">
    <location>
        <begin position="805"/>
        <end position="827"/>
    </location>
</feature>
<keyword evidence="4" id="KW-0472">Membrane</keyword>
<reference evidence="6" key="1">
    <citation type="journal article" date="2021" name="Nat. Commun.">
        <title>Genetic determinants of endophytism in the Arabidopsis root mycobiome.</title>
        <authorList>
            <person name="Mesny F."/>
            <person name="Miyauchi S."/>
            <person name="Thiergart T."/>
            <person name="Pickel B."/>
            <person name="Atanasova L."/>
            <person name="Karlsson M."/>
            <person name="Huettel B."/>
            <person name="Barry K.W."/>
            <person name="Haridas S."/>
            <person name="Chen C."/>
            <person name="Bauer D."/>
            <person name="Andreopoulos W."/>
            <person name="Pangilinan J."/>
            <person name="LaButti K."/>
            <person name="Riley R."/>
            <person name="Lipzen A."/>
            <person name="Clum A."/>
            <person name="Drula E."/>
            <person name="Henrissat B."/>
            <person name="Kohler A."/>
            <person name="Grigoriev I.V."/>
            <person name="Martin F.M."/>
            <person name="Hacquard S."/>
        </authorList>
    </citation>
    <scope>NUCLEOTIDE SEQUENCE</scope>
    <source>
        <strain evidence="6">MPI-CAGE-AT-0016</strain>
    </source>
</reference>
<accession>A0A8K0X8Y1</accession>
<keyword evidence="4" id="KW-1133">Transmembrane helix</keyword>
<feature type="transmembrane region" description="Helical" evidence="4">
    <location>
        <begin position="265"/>
        <end position="284"/>
    </location>
</feature>
<dbReference type="AlphaFoldDB" id="A0A8K0X8Y1"/>
<feature type="transmembrane region" description="Helical" evidence="4">
    <location>
        <begin position="475"/>
        <end position="497"/>
    </location>
</feature>
<keyword evidence="2" id="KW-1003">Cell membrane</keyword>
<feature type="region of interest" description="Disordered" evidence="3">
    <location>
        <begin position="303"/>
        <end position="390"/>
    </location>
</feature>
<evidence type="ECO:0000259" key="5">
    <source>
        <dbReference type="Pfam" id="PF20684"/>
    </source>
</evidence>
<feature type="transmembrane region" description="Helical" evidence="4">
    <location>
        <begin position="627"/>
        <end position="646"/>
    </location>
</feature>
<dbReference type="Proteomes" id="UP000813385">
    <property type="component" value="Unassembled WGS sequence"/>
</dbReference>